<dbReference type="Proteomes" id="UP001144352">
    <property type="component" value="Unassembled WGS sequence"/>
</dbReference>
<name>A0A9W6G1Z4_9BACT</name>
<dbReference type="SMART" id="SM00710">
    <property type="entry name" value="PbH1"/>
    <property type="match status" value="8"/>
</dbReference>
<dbReference type="InterPro" id="IPR011050">
    <property type="entry name" value="Pectin_lyase_fold/virulence"/>
</dbReference>
<dbReference type="AlphaFoldDB" id="A0A9W6G1Z4"/>
<organism evidence="2 3">
    <name type="scientific">Geobacter hydrogenophilus</name>
    <dbReference type="NCBI Taxonomy" id="40983"/>
    <lineage>
        <taxon>Bacteria</taxon>
        <taxon>Pseudomonadati</taxon>
        <taxon>Thermodesulfobacteriota</taxon>
        <taxon>Desulfuromonadia</taxon>
        <taxon>Geobacterales</taxon>
        <taxon>Geobacteraceae</taxon>
        <taxon>Geobacter</taxon>
    </lineage>
</organism>
<evidence type="ECO:0000313" key="3">
    <source>
        <dbReference type="Proteomes" id="UP001144352"/>
    </source>
</evidence>
<dbReference type="Pfam" id="PF13229">
    <property type="entry name" value="Beta_helix"/>
    <property type="match status" value="1"/>
</dbReference>
<dbReference type="Gene3D" id="2.160.20.10">
    <property type="entry name" value="Single-stranded right-handed beta-helix, Pectin lyase-like"/>
    <property type="match status" value="1"/>
</dbReference>
<dbReference type="SUPFAM" id="SSF51126">
    <property type="entry name" value="Pectin lyase-like"/>
    <property type="match status" value="1"/>
</dbReference>
<evidence type="ECO:0000259" key="1">
    <source>
        <dbReference type="Pfam" id="PF13229"/>
    </source>
</evidence>
<comment type="caution">
    <text evidence="2">The sequence shown here is derived from an EMBL/GenBank/DDBJ whole genome shotgun (WGS) entry which is preliminary data.</text>
</comment>
<keyword evidence="3" id="KW-1185">Reference proteome</keyword>
<dbReference type="RefSeq" id="WP_214186631.1">
    <property type="nucleotide sequence ID" value="NZ_JAHCZI010000006.1"/>
</dbReference>
<dbReference type="EMBL" id="BSDS01000002">
    <property type="protein sequence ID" value="GLI39394.1"/>
    <property type="molecule type" value="Genomic_DNA"/>
</dbReference>
<feature type="domain" description="Right handed beta helix" evidence="1">
    <location>
        <begin position="262"/>
        <end position="411"/>
    </location>
</feature>
<accession>A0A9W6G1Z4</accession>
<dbReference type="InterPro" id="IPR039448">
    <property type="entry name" value="Beta_helix"/>
</dbReference>
<proteinExistence type="predicted"/>
<reference evidence="2" key="1">
    <citation type="submission" date="2022-12" db="EMBL/GenBank/DDBJ databases">
        <title>Reference genome sequencing for broad-spectrum identification of bacterial and archaeal isolates by mass spectrometry.</title>
        <authorList>
            <person name="Sekiguchi Y."/>
            <person name="Tourlousse D.M."/>
        </authorList>
    </citation>
    <scope>NUCLEOTIDE SEQUENCE</scope>
    <source>
        <strain evidence="2">H2</strain>
    </source>
</reference>
<protein>
    <recommendedName>
        <fullName evidence="1">Right handed beta helix domain-containing protein</fullName>
    </recommendedName>
</protein>
<evidence type="ECO:0000313" key="2">
    <source>
        <dbReference type="EMBL" id="GLI39394.1"/>
    </source>
</evidence>
<gene>
    <name evidence="2" type="ORF">GHYDROH2_28950</name>
</gene>
<sequence length="731" mass="77135">MRHSAISFLMLGILLSSAVVLNIAAPMVFAASPTVLDVKLFPSFEAAVASSRTAGNVILVSTPVSCTSVTIPADRKIYVTAGGLISVNGVLDFQGNRPDAGDYRIFSGTGSVVNLSSARIKWFGARGDGMTEESALVQKAINAVANGDMLVTRGTYIVANLQLKTGVNIIGQGEGSLLKLPPNAHMRSINGSGADDKGNFAANVIGTTLNHHGGTWFDNGVRARDEKNSTYIVTDVIIRDLVIDGNKARNTLGDVGQNGSAMGADISLNQAARITVENCLLINARLDGILVGYTLHGGSDYITIRNCRIENNARTGIALITGKYNKILDCTIKHVGTGVGIDVEANWDGEINNHHLIKGNYVQAGIALASPQFARMNDTTVEGNTIVGGPGRNGVTLSSSRVNGGSLITNNKLIGGGGGSAFVINGDAGPTEGYSPIVISLNDASNYDYILPEQPNGSMANITMRDNRFTTKYGLQLYRPYKFEFSTNTVFFSGGTNINPLLYILFGQASVDPNQGATILKGNIFRGRGINKLVEAVVGADAPPLKPDSLTIVGNDINVTISAPFSMDLNYAVIIKGNKIAGFNNGIHCVGAIDGMEIIDNEIVSAVKDVPLIVNDGQFKHSKITGNKLTGINLTVTRPNYCDISNNAVVNGKGSIIYTFTAGGVGSNKIYGNRFDSDADVDRPFEILVGSGYSDKDFSGDDIIMNNTHSGKYSGPAFLNSTPKSVAGNSF</sequence>
<dbReference type="InterPro" id="IPR012334">
    <property type="entry name" value="Pectin_lyas_fold"/>
</dbReference>
<dbReference type="InterPro" id="IPR006626">
    <property type="entry name" value="PbH1"/>
</dbReference>